<dbReference type="PANTHER" id="PTHR11945">
    <property type="entry name" value="MADS BOX PROTEIN"/>
    <property type="match status" value="1"/>
</dbReference>
<evidence type="ECO:0000256" key="2">
    <source>
        <dbReference type="ARBA" id="ARBA00023015"/>
    </source>
</evidence>
<feature type="region of interest" description="Disordered" evidence="6">
    <location>
        <begin position="169"/>
        <end position="189"/>
    </location>
</feature>
<dbReference type="AlphaFoldDB" id="A0A0Q3FI23"/>
<evidence type="ECO:0000313" key="8">
    <source>
        <dbReference type="EMBL" id="KQJ98862.1"/>
    </source>
</evidence>
<organism evidence="8">
    <name type="scientific">Brachypodium distachyon</name>
    <name type="common">Purple false brome</name>
    <name type="synonym">Trachynia distachya</name>
    <dbReference type="NCBI Taxonomy" id="15368"/>
    <lineage>
        <taxon>Eukaryota</taxon>
        <taxon>Viridiplantae</taxon>
        <taxon>Streptophyta</taxon>
        <taxon>Embryophyta</taxon>
        <taxon>Tracheophyta</taxon>
        <taxon>Spermatophyta</taxon>
        <taxon>Magnoliopsida</taxon>
        <taxon>Liliopsida</taxon>
        <taxon>Poales</taxon>
        <taxon>Poaceae</taxon>
        <taxon>BOP clade</taxon>
        <taxon>Pooideae</taxon>
        <taxon>Stipodae</taxon>
        <taxon>Brachypodieae</taxon>
        <taxon>Brachypodium</taxon>
    </lineage>
</organism>
<keyword evidence="4" id="KW-0804">Transcription</keyword>
<dbReference type="SMART" id="SM00432">
    <property type="entry name" value="MADS"/>
    <property type="match status" value="1"/>
</dbReference>
<dbReference type="GO" id="GO:0000978">
    <property type="term" value="F:RNA polymerase II cis-regulatory region sequence-specific DNA binding"/>
    <property type="evidence" value="ECO:0000318"/>
    <property type="project" value="GO_Central"/>
</dbReference>
<feature type="domain" description="MADS-box" evidence="7">
    <location>
        <begin position="2"/>
        <end position="62"/>
    </location>
</feature>
<reference evidence="8" key="2">
    <citation type="submission" date="2017-06" db="EMBL/GenBank/DDBJ databases">
        <title>WGS assembly of Brachypodium distachyon.</title>
        <authorList>
            <consortium name="The International Brachypodium Initiative"/>
            <person name="Lucas S."/>
            <person name="Harmon-Smith M."/>
            <person name="Lail K."/>
            <person name="Tice H."/>
            <person name="Grimwood J."/>
            <person name="Bruce D."/>
            <person name="Barry K."/>
            <person name="Shu S."/>
            <person name="Lindquist E."/>
            <person name="Wang M."/>
            <person name="Pitluck S."/>
            <person name="Vogel J.P."/>
            <person name="Garvin D.F."/>
            <person name="Mockler T.C."/>
            <person name="Schmutz J."/>
            <person name="Rokhsar D."/>
            <person name="Bevan M.W."/>
        </authorList>
    </citation>
    <scope>NUCLEOTIDE SEQUENCE</scope>
    <source>
        <strain evidence="8">Bd21</strain>
    </source>
</reference>
<evidence type="ECO:0000256" key="5">
    <source>
        <dbReference type="ARBA" id="ARBA00023242"/>
    </source>
</evidence>
<comment type="subcellular location">
    <subcellularLocation>
        <location evidence="1">Nucleus</location>
    </subcellularLocation>
</comment>
<keyword evidence="5" id="KW-0539">Nucleus</keyword>
<dbReference type="InterPro" id="IPR036879">
    <property type="entry name" value="TF_MADSbox_sf"/>
</dbReference>
<dbReference type="Proteomes" id="UP000008810">
    <property type="component" value="Chromosome 3"/>
</dbReference>
<protein>
    <recommendedName>
        <fullName evidence="7">MADS-box domain-containing protein</fullName>
    </recommendedName>
</protein>
<dbReference type="EMBL" id="CM000882">
    <property type="protein sequence ID" value="KQJ98862.1"/>
    <property type="molecule type" value="Genomic_DNA"/>
</dbReference>
<proteinExistence type="predicted"/>
<evidence type="ECO:0000256" key="4">
    <source>
        <dbReference type="ARBA" id="ARBA00023163"/>
    </source>
</evidence>
<dbReference type="EnsemblPlants" id="KQJ98862">
    <property type="protein sequence ID" value="KQJ98862"/>
    <property type="gene ID" value="BRADI_3g39575v3"/>
</dbReference>
<evidence type="ECO:0000313" key="9">
    <source>
        <dbReference type="EnsemblPlants" id="KQJ98862"/>
    </source>
</evidence>
<dbReference type="OrthoDB" id="679952at2759"/>
<evidence type="ECO:0000256" key="1">
    <source>
        <dbReference type="ARBA" id="ARBA00004123"/>
    </source>
</evidence>
<dbReference type="FunCoup" id="A0A0Q3FI23">
    <property type="interactions" value="26"/>
</dbReference>
<accession>A0A0Q3FI23</accession>
<evidence type="ECO:0000259" key="7">
    <source>
        <dbReference type="PROSITE" id="PS50066"/>
    </source>
</evidence>
<dbReference type="Gramene" id="KQJ98862">
    <property type="protein sequence ID" value="KQJ98862"/>
    <property type="gene ID" value="BRADI_3g39575v3"/>
</dbReference>
<sequence>MPRRRWSGVVYIENDIERNVTFFRRRFGLFKGLADLSAITGARAAVILAAADGKMHSFGTPSANAIVDAFLLGGPPVKSFADEATNTRIAWLQSEMDHLDRENHMEEKRKKISIQRIKEIQDENLGMVANHLFSKKEDLNLEDLNKIFNGLLCVQQDMVHRVSLNLVPPRVQSRGGNGNPPSLMHPLGSHMLPHQPSLIQPQPVPHETLAQPFPMQAQKMLQHTELASSSLTPGQEHESPSLLQLPLRNSASPYNTMEPPQNNSSPFSTFEHNIQDPPLLVNC</sequence>
<dbReference type="InterPro" id="IPR002100">
    <property type="entry name" value="TF_MADSbox"/>
</dbReference>
<evidence type="ECO:0000313" key="10">
    <source>
        <dbReference type="Proteomes" id="UP000008810"/>
    </source>
</evidence>
<name>A0A0Q3FI23_BRADI</name>
<evidence type="ECO:0000256" key="3">
    <source>
        <dbReference type="ARBA" id="ARBA00023125"/>
    </source>
</evidence>
<reference evidence="9" key="3">
    <citation type="submission" date="2018-08" db="UniProtKB">
        <authorList>
            <consortium name="EnsemblPlants"/>
        </authorList>
    </citation>
    <scope>IDENTIFICATION</scope>
    <source>
        <strain evidence="9">cv. Bd21</strain>
    </source>
</reference>
<dbReference type="Gene3D" id="3.40.1810.10">
    <property type="entry name" value="Transcription factor, MADS-box"/>
    <property type="match status" value="1"/>
</dbReference>
<dbReference type="GO" id="GO:0006357">
    <property type="term" value="P:regulation of transcription by RNA polymerase II"/>
    <property type="evidence" value="ECO:0000318"/>
    <property type="project" value="GO_Central"/>
</dbReference>
<keyword evidence="2" id="KW-0805">Transcription regulation</keyword>
<dbReference type="Pfam" id="PF00319">
    <property type="entry name" value="SRF-TF"/>
    <property type="match status" value="1"/>
</dbReference>
<dbReference type="PRINTS" id="PR00404">
    <property type="entry name" value="MADSDOMAIN"/>
</dbReference>
<dbReference type="InParanoid" id="A0A0Q3FI23"/>
<dbReference type="GO" id="GO:0046983">
    <property type="term" value="F:protein dimerization activity"/>
    <property type="evidence" value="ECO:0007669"/>
    <property type="project" value="InterPro"/>
</dbReference>
<reference evidence="8 9" key="1">
    <citation type="journal article" date="2010" name="Nature">
        <title>Genome sequencing and analysis of the model grass Brachypodium distachyon.</title>
        <authorList>
            <consortium name="International Brachypodium Initiative"/>
        </authorList>
    </citation>
    <scope>NUCLEOTIDE SEQUENCE [LARGE SCALE GENOMIC DNA]</scope>
    <source>
        <strain evidence="8 9">Bd21</strain>
    </source>
</reference>
<feature type="region of interest" description="Disordered" evidence="6">
    <location>
        <begin position="220"/>
        <end position="283"/>
    </location>
</feature>
<evidence type="ECO:0000256" key="6">
    <source>
        <dbReference type="SAM" id="MobiDB-lite"/>
    </source>
</evidence>
<gene>
    <name evidence="8" type="ORF">BRADI_3g39575v3</name>
</gene>
<keyword evidence="3" id="KW-0238">DNA-binding</keyword>
<dbReference type="PROSITE" id="PS50066">
    <property type="entry name" value="MADS_BOX_2"/>
    <property type="match status" value="1"/>
</dbReference>
<feature type="compositionally biased region" description="Polar residues" evidence="6">
    <location>
        <begin position="247"/>
        <end position="272"/>
    </location>
</feature>
<dbReference type="PANTHER" id="PTHR11945:SF764">
    <property type="entry name" value="AGAMOUS-LIKE MADS-BOX PROTEIN AGL62"/>
    <property type="match status" value="1"/>
</dbReference>
<keyword evidence="10" id="KW-1185">Reference proteome</keyword>
<dbReference type="GO" id="GO:0005634">
    <property type="term" value="C:nucleus"/>
    <property type="evidence" value="ECO:0007669"/>
    <property type="project" value="UniProtKB-SubCell"/>
</dbReference>
<feature type="compositionally biased region" description="Polar residues" evidence="6">
    <location>
        <begin position="220"/>
        <end position="233"/>
    </location>
</feature>
<dbReference type="GO" id="GO:0000981">
    <property type="term" value="F:DNA-binding transcription factor activity, RNA polymerase II-specific"/>
    <property type="evidence" value="ECO:0000318"/>
    <property type="project" value="GO_Central"/>
</dbReference>
<dbReference type="SUPFAM" id="SSF55455">
    <property type="entry name" value="SRF-like"/>
    <property type="match status" value="1"/>
</dbReference>